<protein>
    <recommendedName>
        <fullName evidence="4">Inclusion body clearance protein IML2</fullName>
    </recommendedName>
</protein>
<comment type="caution">
    <text evidence="2">The sequence shown here is derived from an EMBL/GenBank/DDBJ whole genome shotgun (WGS) entry which is preliminary data.</text>
</comment>
<dbReference type="PANTHER" id="PTHR31859:SF1">
    <property type="entry name" value="TETRATRICOPEPTIDE REPEAT PROTEIN 39C"/>
    <property type="match status" value="1"/>
</dbReference>
<dbReference type="Pfam" id="PF10300">
    <property type="entry name" value="Iml2-TPR_39"/>
    <property type="match status" value="4"/>
</dbReference>
<dbReference type="AlphaFoldDB" id="A0A8H7PTX9"/>
<dbReference type="InterPro" id="IPR011990">
    <property type="entry name" value="TPR-like_helical_dom_sf"/>
</dbReference>
<evidence type="ECO:0008006" key="4">
    <source>
        <dbReference type="Google" id="ProtNLM"/>
    </source>
</evidence>
<dbReference type="EMBL" id="JAEPQZ010000006">
    <property type="protein sequence ID" value="KAG2180041.1"/>
    <property type="molecule type" value="Genomic_DNA"/>
</dbReference>
<evidence type="ECO:0000313" key="2">
    <source>
        <dbReference type="EMBL" id="KAG2180041.1"/>
    </source>
</evidence>
<reference evidence="2" key="1">
    <citation type="submission" date="2020-12" db="EMBL/GenBank/DDBJ databases">
        <title>Metabolic potential, ecology and presence of endohyphal bacteria is reflected in genomic diversity of Mucoromycotina.</title>
        <authorList>
            <person name="Muszewska A."/>
            <person name="Okrasinska A."/>
            <person name="Steczkiewicz K."/>
            <person name="Drgas O."/>
            <person name="Orlowska M."/>
            <person name="Perlinska-Lenart U."/>
            <person name="Aleksandrzak-Piekarczyk T."/>
            <person name="Szatraj K."/>
            <person name="Zielenkiewicz U."/>
            <person name="Pilsyk S."/>
            <person name="Malc E."/>
            <person name="Mieczkowski P."/>
            <person name="Kruszewska J.S."/>
            <person name="Biernat P."/>
            <person name="Pawlowska J."/>
        </authorList>
    </citation>
    <scope>NUCLEOTIDE SEQUENCE</scope>
    <source>
        <strain evidence="2">WA0000067209</strain>
    </source>
</reference>
<evidence type="ECO:0000256" key="1">
    <source>
        <dbReference type="SAM" id="MobiDB-lite"/>
    </source>
</evidence>
<dbReference type="GO" id="GO:0005634">
    <property type="term" value="C:nucleus"/>
    <property type="evidence" value="ECO:0007669"/>
    <property type="project" value="TreeGrafter"/>
</dbReference>
<dbReference type="SUPFAM" id="SSF48452">
    <property type="entry name" value="TPR-like"/>
    <property type="match status" value="1"/>
</dbReference>
<dbReference type="OrthoDB" id="2154985at2759"/>
<dbReference type="Proteomes" id="UP000654370">
    <property type="component" value="Unassembled WGS sequence"/>
</dbReference>
<dbReference type="PANTHER" id="PTHR31859">
    <property type="entry name" value="TETRATRICOPEPTIDE REPEAT PROTEIN 39 FAMILY MEMBER"/>
    <property type="match status" value="1"/>
</dbReference>
<feature type="compositionally biased region" description="Low complexity" evidence="1">
    <location>
        <begin position="141"/>
        <end position="153"/>
    </location>
</feature>
<evidence type="ECO:0000313" key="3">
    <source>
        <dbReference type="Proteomes" id="UP000654370"/>
    </source>
</evidence>
<dbReference type="GO" id="GO:0005829">
    <property type="term" value="C:cytosol"/>
    <property type="evidence" value="ECO:0007669"/>
    <property type="project" value="TreeGrafter"/>
</dbReference>
<keyword evidence="3" id="KW-1185">Reference proteome</keyword>
<dbReference type="InterPro" id="IPR019412">
    <property type="entry name" value="IML2/TPR_39"/>
</dbReference>
<feature type="compositionally biased region" description="Basic and acidic residues" evidence="1">
    <location>
        <begin position="155"/>
        <end position="168"/>
    </location>
</feature>
<proteinExistence type="predicted"/>
<gene>
    <name evidence="2" type="ORF">INT43_003828</name>
</gene>
<sequence>MAAASTLNSISSYGQNEEFPSQATIDFWVADTQRGLDAFFNDQFDTAQHIFTQYAGESPFHAIGFALMGYVEAMLGFESERIAVALARLSEAQNLAHSFAKRARHGKECVYEPKLGDENPSDIDMNELEIGQQPSLDFSRRSSSNSSAISGGSDNDEKRYSCPAHDEQKPCAHHLPSTGLIGMEYDLLEANCILMSATIQFLRDSWIDYMKAAYKLRKAYRMYEHMFEAITGTTTEKYDLKLRKEWKKQKQAPQSKEDAAFKISSPTPTCDLIENGSLLSSVSPSLTATLLTASPPPSPLPCINGSKTPSGCNSDANTIETSPSPASFNSKEASSFTDFLASTHFDAPKENKRHSLWAPNSPLETASFEPTLFSLADIQRKSAEADKAKKQQRRRSMPILNIDPTRKFSKDADWSDKSSSSFNTSTPISMVEKALESGVFFGVGLFALIFSLLPPKGTYRSYDSVVDIIDINLVNVLSASKLLNTLGFHSSRPFALHLLQSSYASCGLYSTLSSLTLFAYYTNLSLFLHPQLLPYSLRFRDIRIMLDKMKAKYPSGRIWMLIDGKLCKIEGFTRRGVETLRDARRRESGTRVKASASMAMFPDKVGKVTGQVDGAPRSRMQQQSMNGGMAQLQALAVYEMGWGQIWLGDYFQASETFFRLEGMNNWSRAFYHYIATCCMFADEEYDKAAIEYMQIPEILRRQEKFGGRLLPDEMFASRKIQSWKKKAEVLNPDNAQCLNGVTLKRIVVVNPLWELIYLWNGIPHINTDVLTNMKSKLHSQIVQLQKTPVECSSLVTNMTTESDVAILYLLYGTVIRELGEVDLSQHYLGKVIAMDQKITEDRWTVPYAMYELAIILAMDPTRANDAKVWIKRAETFFQGTLHYSARSPSELNTNNGGDTEWENRLHVRCQLLLERVEEF</sequence>
<accession>A0A8H7PTX9</accession>
<dbReference type="GO" id="GO:0005741">
    <property type="term" value="C:mitochondrial outer membrane"/>
    <property type="evidence" value="ECO:0007669"/>
    <property type="project" value="TreeGrafter"/>
</dbReference>
<feature type="region of interest" description="Disordered" evidence="1">
    <location>
        <begin position="134"/>
        <end position="168"/>
    </location>
</feature>
<name>A0A8H7PTX9_MORIS</name>
<organism evidence="2 3">
    <name type="scientific">Mortierella isabellina</name>
    <name type="common">Filamentous fungus</name>
    <name type="synonym">Umbelopsis isabellina</name>
    <dbReference type="NCBI Taxonomy" id="91625"/>
    <lineage>
        <taxon>Eukaryota</taxon>
        <taxon>Fungi</taxon>
        <taxon>Fungi incertae sedis</taxon>
        <taxon>Mucoromycota</taxon>
        <taxon>Mucoromycotina</taxon>
        <taxon>Umbelopsidomycetes</taxon>
        <taxon>Umbelopsidales</taxon>
        <taxon>Umbelopsidaceae</taxon>
        <taxon>Umbelopsis</taxon>
    </lineage>
</organism>